<evidence type="ECO:0000256" key="2">
    <source>
        <dbReference type="ARBA" id="ARBA00002933"/>
    </source>
</evidence>
<dbReference type="CDD" id="cd00056">
    <property type="entry name" value="ENDO3c"/>
    <property type="match status" value="1"/>
</dbReference>
<dbReference type="Gene3D" id="1.10.1670.10">
    <property type="entry name" value="Helix-hairpin-Helix base-excision DNA repair enzymes (C-terminal)"/>
    <property type="match status" value="1"/>
</dbReference>
<evidence type="ECO:0000256" key="11">
    <source>
        <dbReference type="ARBA" id="ARBA00023014"/>
    </source>
</evidence>
<dbReference type="InterPro" id="IPR011257">
    <property type="entry name" value="DNA_glycosylase"/>
</dbReference>
<keyword evidence="8 14" id="KW-0227">DNA damage</keyword>
<dbReference type="Pfam" id="PF14815">
    <property type="entry name" value="NUDIX_4"/>
    <property type="match status" value="1"/>
</dbReference>
<dbReference type="GO" id="GO:0051539">
    <property type="term" value="F:4 iron, 4 sulfur cluster binding"/>
    <property type="evidence" value="ECO:0007669"/>
    <property type="project" value="UniProtKB-UniRule"/>
</dbReference>
<feature type="domain" description="HhH-GPD" evidence="15">
    <location>
        <begin position="114"/>
        <end position="263"/>
    </location>
</feature>
<evidence type="ECO:0000256" key="1">
    <source>
        <dbReference type="ARBA" id="ARBA00000843"/>
    </source>
</evidence>
<protein>
    <recommendedName>
        <fullName evidence="5 14">Adenine DNA glycosylase</fullName>
        <ecNumber evidence="4 14">3.2.2.31</ecNumber>
    </recommendedName>
</protein>
<keyword evidence="12" id="KW-0234">DNA repair</keyword>
<dbReference type="InterPro" id="IPR003265">
    <property type="entry name" value="HhH-GPD_domain"/>
</dbReference>
<comment type="similarity">
    <text evidence="3 14">Belongs to the Nth/MutY family.</text>
</comment>
<evidence type="ECO:0000256" key="6">
    <source>
        <dbReference type="ARBA" id="ARBA00022485"/>
    </source>
</evidence>
<dbReference type="InterPro" id="IPR004035">
    <property type="entry name" value="Endouclease-III_FeS-bd_BS"/>
</dbReference>
<dbReference type="InterPro" id="IPR023170">
    <property type="entry name" value="HhH_base_excis_C"/>
</dbReference>
<dbReference type="CDD" id="cd03431">
    <property type="entry name" value="NUDIX_DNA_Glycosylase_C-MutY"/>
    <property type="match status" value="1"/>
</dbReference>
<evidence type="ECO:0000256" key="8">
    <source>
        <dbReference type="ARBA" id="ARBA00022763"/>
    </source>
</evidence>
<evidence type="ECO:0000259" key="15">
    <source>
        <dbReference type="SMART" id="SM00478"/>
    </source>
</evidence>
<sequence length="423" mass="46206">MWTSGPYSTVRDASGTAAVMAGLCHGHPRLAAKKDVDARDRRGHDVERPARCRYSVAMSPRSALMAKSEPVQSKASSRPKLLLAWYDRHRRRLPWRAAPGEAPDPYRVWLSEIMLQQTTVKAVGPYFEKFVARWPDVTALGRASLDDVLRMWAGLGYYSRARNLHACAVAVTREHGGVFPDTEEGLRALPGIGPYTAAAIAAIAFDRRTMPVDGNIERVVSRLFAVEEELPQAKPLIQQLAATLLAASRAGDSAQALMDLGASICTPKKPACSLCPLNEDCIARAQGTQETFPRKAPKKSGTLRRGAAFVVTRGDELLVRSRPEKGLLGGMTEVPGSDWLAGQDDAAAKQQAPELKGLTRWQRKVGVVTHVFTHFPLELIVYTAKAEVRTRAPEGMRWVPIATLAGEALPNVMRKVIAHGLDL</sequence>
<dbReference type="InterPro" id="IPR044298">
    <property type="entry name" value="MIG/MutY"/>
</dbReference>
<dbReference type="InterPro" id="IPR000445">
    <property type="entry name" value="HhH_motif"/>
</dbReference>
<evidence type="ECO:0000256" key="12">
    <source>
        <dbReference type="ARBA" id="ARBA00023204"/>
    </source>
</evidence>
<dbReference type="PROSITE" id="PS00764">
    <property type="entry name" value="ENDONUCLEASE_III_1"/>
    <property type="match status" value="1"/>
</dbReference>
<keyword evidence="9" id="KW-0378">Hydrolase</keyword>
<dbReference type="GO" id="GO:0034039">
    <property type="term" value="F:8-oxo-7,8-dihydroguanine DNA N-glycosylase activity"/>
    <property type="evidence" value="ECO:0007669"/>
    <property type="project" value="TreeGrafter"/>
</dbReference>
<dbReference type="InterPro" id="IPR005760">
    <property type="entry name" value="A/G_AdeGlyc_MutY"/>
</dbReference>
<keyword evidence="7" id="KW-0479">Metal-binding</keyword>
<dbReference type="SUPFAM" id="SSF55811">
    <property type="entry name" value="Nudix"/>
    <property type="match status" value="1"/>
</dbReference>
<evidence type="ECO:0000256" key="10">
    <source>
        <dbReference type="ARBA" id="ARBA00023004"/>
    </source>
</evidence>
<dbReference type="GO" id="GO:0006298">
    <property type="term" value="P:mismatch repair"/>
    <property type="evidence" value="ECO:0007669"/>
    <property type="project" value="TreeGrafter"/>
</dbReference>
<dbReference type="Pfam" id="PF10576">
    <property type="entry name" value="EndIII_4Fe-2S"/>
    <property type="match status" value="1"/>
</dbReference>
<evidence type="ECO:0000256" key="9">
    <source>
        <dbReference type="ARBA" id="ARBA00022801"/>
    </source>
</evidence>
<keyword evidence="6" id="KW-0004">4Fe-4S</keyword>
<comment type="catalytic activity">
    <reaction evidence="1 14">
        <text>Hydrolyzes free adenine bases from 7,8-dihydro-8-oxoguanine:adenine mismatched double-stranded DNA, leaving an apurinic site.</text>
        <dbReference type="EC" id="3.2.2.31"/>
    </reaction>
</comment>
<dbReference type="Gene3D" id="3.90.79.10">
    <property type="entry name" value="Nucleoside Triphosphate Pyrophosphohydrolase"/>
    <property type="match status" value="1"/>
</dbReference>
<dbReference type="Pfam" id="PF00633">
    <property type="entry name" value="HHH"/>
    <property type="match status" value="1"/>
</dbReference>
<dbReference type="SUPFAM" id="SSF48150">
    <property type="entry name" value="DNA-glycosylase"/>
    <property type="match status" value="1"/>
</dbReference>
<dbReference type="InterPro" id="IPR015797">
    <property type="entry name" value="NUDIX_hydrolase-like_dom_sf"/>
</dbReference>
<dbReference type="GO" id="GO:0046872">
    <property type="term" value="F:metal ion binding"/>
    <property type="evidence" value="ECO:0007669"/>
    <property type="project" value="UniProtKB-UniRule"/>
</dbReference>
<dbReference type="InterPro" id="IPR029119">
    <property type="entry name" value="MutY_C"/>
</dbReference>
<keyword evidence="11" id="KW-0411">Iron-sulfur</keyword>
<name>A0A4Q0QZX4_9BRAD</name>
<dbReference type="GO" id="GO:0035485">
    <property type="term" value="F:adenine/guanine mispair binding"/>
    <property type="evidence" value="ECO:0007669"/>
    <property type="project" value="TreeGrafter"/>
</dbReference>
<dbReference type="Proteomes" id="UP000290174">
    <property type="component" value="Unassembled WGS sequence"/>
</dbReference>
<organism evidence="16 17">
    <name type="scientific">Bradyrhizobium zhanjiangense</name>
    <dbReference type="NCBI Taxonomy" id="1325107"/>
    <lineage>
        <taxon>Bacteria</taxon>
        <taxon>Pseudomonadati</taxon>
        <taxon>Pseudomonadota</taxon>
        <taxon>Alphaproteobacteria</taxon>
        <taxon>Hyphomicrobiales</taxon>
        <taxon>Nitrobacteraceae</taxon>
        <taxon>Bradyrhizobium</taxon>
    </lineage>
</organism>
<dbReference type="EMBL" id="RKMK01000001">
    <property type="protein sequence ID" value="RXH03181.1"/>
    <property type="molecule type" value="Genomic_DNA"/>
</dbReference>
<dbReference type="PROSITE" id="PS01155">
    <property type="entry name" value="ENDONUCLEASE_III_2"/>
    <property type="match status" value="1"/>
</dbReference>
<evidence type="ECO:0000256" key="14">
    <source>
        <dbReference type="RuleBase" id="RU365096"/>
    </source>
</evidence>
<accession>A0A4Q0QZX4</accession>
<dbReference type="Pfam" id="PF00730">
    <property type="entry name" value="HhH-GPD"/>
    <property type="match status" value="1"/>
</dbReference>
<dbReference type="FunFam" id="1.10.340.30:FF:000002">
    <property type="entry name" value="Adenine DNA glycosylase"/>
    <property type="match status" value="1"/>
</dbReference>
<dbReference type="NCBIfam" id="TIGR01084">
    <property type="entry name" value="mutY"/>
    <property type="match status" value="1"/>
</dbReference>
<dbReference type="PANTHER" id="PTHR42944">
    <property type="entry name" value="ADENINE DNA GLYCOSYLASE"/>
    <property type="match status" value="1"/>
</dbReference>
<proteinExistence type="inferred from homology"/>
<comment type="function">
    <text evidence="2">Adenine glycosylase active on G-A mispairs. MutY also corrects error-prone DNA synthesis past GO lesions which are due to the oxidatively damaged form of guanine: 7,8-dihydro-8-oxoguanine (8-oxo-dGTP).</text>
</comment>
<dbReference type="InterPro" id="IPR003651">
    <property type="entry name" value="Endonuclease3_FeS-loop_motif"/>
</dbReference>
<dbReference type="GO" id="GO:0032357">
    <property type="term" value="F:oxidized purine DNA binding"/>
    <property type="evidence" value="ECO:0007669"/>
    <property type="project" value="TreeGrafter"/>
</dbReference>
<evidence type="ECO:0000256" key="13">
    <source>
        <dbReference type="ARBA" id="ARBA00023295"/>
    </source>
</evidence>
<dbReference type="InterPro" id="IPR004036">
    <property type="entry name" value="Endonuclease-III-like_CS2"/>
</dbReference>
<keyword evidence="13 14" id="KW-0326">Glycosidase</keyword>
<evidence type="ECO:0000313" key="17">
    <source>
        <dbReference type="Proteomes" id="UP000290174"/>
    </source>
</evidence>
<dbReference type="AlphaFoldDB" id="A0A4Q0QZX4"/>
<dbReference type="EC" id="3.2.2.31" evidence="4 14"/>
<evidence type="ECO:0000256" key="5">
    <source>
        <dbReference type="ARBA" id="ARBA00022023"/>
    </source>
</evidence>
<comment type="cofactor">
    <cofactor evidence="14">
        <name>[4Fe-4S] cluster</name>
        <dbReference type="ChEBI" id="CHEBI:49883"/>
    </cofactor>
    <text evidence="14">Binds 1 [4Fe-4S] cluster.</text>
</comment>
<evidence type="ECO:0000256" key="4">
    <source>
        <dbReference type="ARBA" id="ARBA00012045"/>
    </source>
</evidence>
<reference evidence="16 17" key="1">
    <citation type="submission" date="2018-11" db="EMBL/GenBank/DDBJ databases">
        <title>Bradyrhizobium sp. nov., isolated from effective nodules of peanut in China.</title>
        <authorList>
            <person name="Li Y."/>
        </authorList>
    </citation>
    <scope>NUCLEOTIDE SEQUENCE [LARGE SCALE GENOMIC DNA]</scope>
    <source>
        <strain evidence="16 17">CCBAU 51770</strain>
    </source>
</reference>
<gene>
    <name evidence="16" type="primary">mutY</name>
    <name evidence="16" type="ORF">EAS61_01530</name>
</gene>
<evidence type="ECO:0000256" key="7">
    <source>
        <dbReference type="ARBA" id="ARBA00022723"/>
    </source>
</evidence>
<comment type="caution">
    <text evidence="16">The sequence shown here is derived from an EMBL/GenBank/DDBJ whole genome shotgun (WGS) entry which is preliminary data.</text>
</comment>
<dbReference type="SMART" id="SM00525">
    <property type="entry name" value="FES"/>
    <property type="match status" value="1"/>
</dbReference>
<dbReference type="Gene3D" id="1.10.340.30">
    <property type="entry name" value="Hypothetical protein, domain 2"/>
    <property type="match status" value="1"/>
</dbReference>
<dbReference type="PANTHER" id="PTHR42944:SF1">
    <property type="entry name" value="ADENINE DNA GLYCOSYLASE"/>
    <property type="match status" value="1"/>
</dbReference>
<keyword evidence="10 14" id="KW-0408">Iron</keyword>
<evidence type="ECO:0000313" key="16">
    <source>
        <dbReference type="EMBL" id="RXH03181.1"/>
    </source>
</evidence>
<dbReference type="GO" id="GO:0000701">
    <property type="term" value="F:purine-specific mismatch base pair DNA N-glycosylase activity"/>
    <property type="evidence" value="ECO:0007669"/>
    <property type="project" value="UniProtKB-EC"/>
</dbReference>
<dbReference type="SMART" id="SM00478">
    <property type="entry name" value="ENDO3c"/>
    <property type="match status" value="1"/>
</dbReference>
<evidence type="ECO:0000256" key="3">
    <source>
        <dbReference type="ARBA" id="ARBA00008343"/>
    </source>
</evidence>
<dbReference type="GO" id="GO:0006284">
    <property type="term" value="P:base-excision repair"/>
    <property type="evidence" value="ECO:0007669"/>
    <property type="project" value="UniProtKB-UniRule"/>
</dbReference>